<proteinExistence type="predicted"/>
<reference evidence="1 2" key="1">
    <citation type="journal article" date="2014" name="Int. J. Syst. Evol. Microbiol.">
        <title>Complete genome sequence of Corynebacterium casei LMG S-19264T (=DSM 44701T), isolated from a smear-ripened cheese.</title>
        <authorList>
            <consortium name="US DOE Joint Genome Institute (JGI-PGF)"/>
            <person name="Walter F."/>
            <person name="Albersmeier A."/>
            <person name="Kalinowski J."/>
            <person name="Ruckert C."/>
        </authorList>
    </citation>
    <scope>NUCLEOTIDE SEQUENCE [LARGE SCALE GENOMIC DNA]</scope>
    <source>
        <strain evidence="1 2">CGMCC 1.12976</strain>
    </source>
</reference>
<dbReference type="AlphaFoldDB" id="A0A917B6N5"/>
<sequence length="64" mass="7552">MPTLLTQCVNTIRYLEHDYDGESRIFIIGTDRHGRFLEIVAVPSPQPNRIIHADLLRPQFYHYL</sequence>
<protein>
    <submittedName>
        <fullName evidence="1">Uncharacterized protein</fullName>
    </submittedName>
</protein>
<organism evidence="1 2">
    <name type="scientific">Subtercola lobariae</name>
    <dbReference type="NCBI Taxonomy" id="1588641"/>
    <lineage>
        <taxon>Bacteria</taxon>
        <taxon>Bacillati</taxon>
        <taxon>Actinomycetota</taxon>
        <taxon>Actinomycetes</taxon>
        <taxon>Micrococcales</taxon>
        <taxon>Microbacteriaceae</taxon>
        <taxon>Subtercola</taxon>
    </lineage>
</organism>
<evidence type="ECO:0000313" key="2">
    <source>
        <dbReference type="Proteomes" id="UP000598775"/>
    </source>
</evidence>
<dbReference type="EMBL" id="BMGP01000003">
    <property type="protein sequence ID" value="GGF26266.1"/>
    <property type="molecule type" value="Genomic_DNA"/>
</dbReference>
<keyword evidence="2" id="KW-1185">Reference proteome</keyword>
<gene>
    <name evidence="1" type="ORF">GCM10011399_19610</name>
</gene>
<dbReference type="Proteomes" id="UP000598775">
    <property type="component" value="Unassembled WGS sequence"/>
</dbReference>
<accession>A0A917B6N5</accession>
<name>A0A917B6N5_9MICO</name>
<comment type="caution">
    <text evidence="1">The sequence shown here is derived from an EMBL/GenBank/DDBJ whole genome shotgun (WGS) entry which is preliminary data.</text>
</comment>
<evidence type="ECO:0000313" key="1">
    <source>
        <dbReference type="EMBL" id="GGF26266.1"/>
    </source>
</evidence>